<dbReference type="Gene3D" id="4.10.520.10">
    <property type="entry name" value="IHF-like DNA-binding proteins"/>
    <property type="match status" value="1"/>
</dbReference>
<evidence type="ECO:0000256" key="2">
    <source>
        <dbReference type="ARBA" id="ARBA00023067"/>
    </source>
</evidence>
<dbReference type="GO" id="GO:0005829">
    <property type="term" value="C:cytosol"/>
    <property type="evidence" value="ECO:0007669"/>
    <property type="project" value="TreeGrafter"/>
</dbReference>
<organism evidence="5 6">
    <name type="scientific">Marixanthomonas spongiae</name>
    <dbReference type="NCBI Taxonomy" id="2174845"/>
    <lineage>
        <taxon>Bacteria</taxon>
        <taxon>Pseudomonadati</taxon>
        <taxon>Bacteroidota</taxon>
        <taxon>Flavobacteriia</taxon>
        <taxon>Flavobacteriales</taxon>
        <taxon>Flavobacteriaceae</taxon>
        <taxon>Marixanthomonas</taxon>
    </lineage>
</organism>
<reference evidence="5 6" key="1">
    <citation type="submission" date="2018-04" db="EMBL/GenBank/DDBJ databases">
        <title>Marixanthomonas spongiae HN-E44 sp. nov., isolated from a marine sponge.</title>
        <authorList>
            <person name="Luo L."/>
            <person name="Zhuang L."/>
        </authorList>
    </citation>
    <scope>NUCLEOTIDE SEQUENCE [LARGE SCALE GENOMIC DNA]</scope>
    <source>
        <strain evidence="5 6">HN-E44</strain>
    </source>
</reference>
<accession>A0A2U0I8H1</accession>
<dbReference type="Proteomes" id="UP000245962">
    <property type="component" value="Unassembled WGS sequence"/>
</dbReference>
<evidence type="ECO:0000313" key="6">
    <source>
        <dbReference type="Proteomes" id="UP000245962"/>
    </source>
</evidence>
<dbReference type="InterPro" id="IPR000119">
    <property type="entry name" value="Hist_DNA-bd"/>
</dbReference>
<gene>
    <name evidence="5" type="ORF">DDV96_02545</name>
</gene>
<dbReference type="CDD" id="cd13836">
    <property type="entry name" value="IHF_B"/>
    <property type="match status" value="1"/>
</dbReference>
<keyword evidence="6" id="KW-1185">Reference proteome</keyword>
<keyword evidence="3" id="KW-0238">DNA-binding</keyword>
<dbReference type="PRINTS" id="PR01727">
    <property type="entry name" value="DNABINDINGHU"/>
</dbReference>
<sequence>MTKADIVAKISEKEGMEKADVQAVIETFMSEVKNTLEGGDNVYLRGFGSFIIKKRAEKTGRNISKNTTIKIPAHNIPAFKPAKVFVEGVKTNVEVK</sequence>
<protein>
    <submittedName>
        <fullName evidence="5">Integration host factor subunit beta</fullName>
    </submittedName>
</protein>
<keyword evidence="2" id="KW-0226">DNA condensation</keyword>
<dbReference type="SUPFAM" id="SSF47729">
    <property type="entry name" value="IHF-like DNA-binding proteins"/>
    <property type="match status" value="1"/>
</dbReference>
<evidence type="ECO:0000256" key="1">
    <source>
        <dbReference type="ARBA" id="ARBA00010529"/>
    </source>
</evidence>
<evidence type="ECO:0000313" key="5">
    <source>
        <dbReference type="EMBL" id="PVW17403.1"/>
    </source>
</evidence>
<dbReference type="Pfam" id="PF00216">
    <property type="entry name" value="Bac_DNA_binding"/>
    <property type="match status" value="1"/>
</dbReference>
<dbReference type="GO" id="GO:0003677">
    <property type="term" value="F:DNA binding"/>
    <property type="evidence" value="ECO:0007669"/>
    <property type="project" value="UniProtKB-KW"/>
</dbReference>
<name>A0A2U0I8H1_9FLAO</name>
<evidence type="ECO:0000256" key="3">
    <source>
        <dbReference type="ARBA" id="ARBA00023125"/>
    </source>
</evidence>
<dbReference type="SMART" id="SM00411">
    <property type="entry name" value="BHL"/>
    <property type="match status" value="1"/>
</dbReference>
<comment type="similarity">
    <text evidence="1 4">Belongs to the bacterial histone-like protein family.</text>
</comment>
<evidence type="ECO:0000256" key="4">
    <source>
        <dbReference type="RuleBase" id="RU003939"/>
    </source>
</evidence>
<dbReference type="PANTHER" id="PTHR33175:SF3">
    <property type="entry name" value="DNA-BINDING PROTEIN HU-BETA"/>
    <property type="match status" value="1"/>
</dbReference>
<dbReference type="RefSeq" id="WP_116693152.1">
    <property type="nucleotide sequence ID" value="NZ_QEHR01000001.1"/>
</dbReference>
<dbReference type="PANTHER" id="PTHR33175">
    <property type="entry name" value="DNA-BINDING PROTEIN HU"/>
    <property type="match status" value="1"/>
</dbReference>
<dbReference type="InterPro" id="IPR010992">
    <property type="entry name" value="IHF-like_DNA-bd_dom_sf"/>
</dbReference>
<dbReference type="EMBL" id="QEHR01000001">
    <property type="protein sequence ID" value="PVW17403.1"/>
    <property type="molecule type" value="Genomic_DNA"/>
</dbReference>
<dbReference type="AlphaFoldDB" id="A0A2U0I8H1"/>
<proteinExistence type="inferred from homology"/>
<comment type="caution">
    <text evidence="5">The sequence shown here is derived from an EMBL/GenBank/DDBJ whole genome shotgun (WGS) entry which is preliminary data.</text>
</comment>
<dbReference type="OrthoDB" id="9799835at2"/>
<dbReference type="GO" id="GO:0030261">
    <property type="term" value="P:chromosome condensation"/>
    <property type="evidence" value="ECO:0007669"/>
    <property type="project" value="UniProtKB-KW"/>
</dbReference>
<dbReference type="GO" id="GO:0030527">
    <property type="term" value="F:structural constituent of chromatin"/>
    <property type="evidence" value="ECO:0007669"/>
    <property type="project" value="InterPro"/>
</dbReference>